<feature type="region of interest" description="Disordered" evidence="2">
    <location>
        <begin position="285"/>
        <end position="516"/>
    </location>
</feature>
<dbReference type="InterPro" id="IPR041275">
    <property type="entry name" value="EspB_PE"/>
</dbReference>
<feature type="domain" description="ESX-1 secretion-associated protein EspB PPE" evidence="4">
    <location>
        <begin position="135"/>
        <end position="294"/>
    </location>
</feature>
<feature type="compositionally biased region" description="Gly residues" evidence="2">
    <location>
        <begin position="402"/>
        <end position="419"/>
    </location>
</feature>
<dbReference type="RefSeq" id="WP_005623253.1">
    <property type="nucleotide sequence ID" value="NZ_AMRA01000005.1"/>
</dbReference>
<dbReference type="EMBL" id="AMRA01000005">
    <property type="protein sequence ID" value="EKF25860.1"/>
    <property type="molecule type" value="Genomic_DNA"/>
</dbReference>
<dbReference type="AlphaFoldDB" id="K5BDH4"/>
<feature type="compositionally biased region" description="Gly residues" evidence="2">
    <location>
        <begin position="346"/>
        <end position="375"/>
    </location>
</feature>
<dbReference type="InterPro" id="IPR054056">
    <property type="entry name" value="EspB_PPE"/>
</dbReference>
<protein>
    <submittedName>
        <fullName evidence="5">Uncharacterized protein</fullName>
    </submittedName>
</protein>
<dbReference type="OrthoDB" id="4753912at2"/>
<keyword evidence="1" id="KW-0175">Coiled coil</keyword>
<comment type="caution">
    <text evidence="5">The sequence shown here is derived from an EMBL/GenBank/DDBJ whole genome shotgun (WGS) entry which is preliminary data.</text>
</comment>
<dbReference type="Pfam" id="PF18625">
    <property type="entry name" value="EspB_PE"/>
    <property type="match status" value="1"/>
</dbReference>
<evidence type="ECO:0000256" key="1">
    <source>
        <dbReference type="SAM" id="Coils"/>
    </source>
</evidence>
<feature type="compositionally biased region" description="Basic and acidic residues" evidence="2">
    <location>
        <begin position="320"/>
        <end position="332"/>
    </location>
</feature>
<feature type="coiled-coil region" evidence="1">
    <location>
        <begin position="251"/>
        <end position="278"/>
    </location>
</feature>
<evidence type="ECO:0000256" key="2">
    <source>
        <dbReference type="SAM" id="MobiDB-lite"/>
    </source>
</evidence>
<proteinExistence type="predicted"/>
<dbReference type="InterPro" id="IPR038332">
    <property type="entry name" value="PPE_sf"/>
</dbReference>
<organism evidence="5 6">
    <name type="scientific">Mycolicibacterium hassiacum (strain DSM 44199 / CIP 105218 / JCM 12690 / 3849)</name>
    <name type="common">Mycobacterium hassiacum</name>
    <dbReference type="NCBI Taxonomy" id="1122247"/>
    <lineage>
        <taxon>Bacteria</taxon>
        <taxon>Bacillati</taxon>
        <taxon>Actinomycetota</taxon>
        <taxon>Actinomycetes</taxon>
        <taxon>Mycobacteriales</taxon>
        <taxon>Mycobacteriaceae</taxon>
        <taxon>Mycolicibacterium</taxon>
    </lineage>
</organism>
<name>K5BDH4_MYCHD</name>
<dbReference type="Proteomes" id="UP000006265">
    <property type="component" value="Unassembled WGS sequence"/>
</dbReference>
<keyword evidence="6" id="KW-1185">Reference proteome</keyword>
<feature type="compositionally biased region" description="Basic and acidic residues" evidence="2">
    <location>
        <begin position="507"/>
        <end position="516"/>
    </location>
</feature>
<dbReference type="Gene3D" id="1.20.1260.20">
    <property type="entry name" value="PPE superfamily"/>
    <property type="match status" value="1"/>
</dbReference>
<gene>
    <name evidence="5" type="ORF">C731_0092</name>
</gene>
<dbReference type="eggNOG" id="ENOG50341Q7">
    <property type="taxonomic scope" value="Bacteria"/>
</dbReference>
<feature type="compositionally biased region" description="Gly residues" evidence="2">
    <location>
        <begin position="301"/>
        <end position="315"/>
    </location>
</feature>
<feature type="compositionally biased region" description="Pro residues" evidence="2">
    <location>
        <begin position="110"/>
        <end position="121"/>
    </location>
</feature>
<sequence>MTGGPVQRVDPEDLRNKANMMKNSPWKNPFTEPVAPPDQLPSTLAAIENLNTNARTLADFQEWGQAEKNRLADMLIGAADEYERVDREFGMNIEDPDRQAAVAAIANPEPGGPETPLPDESPPQKRVDASGYSPVPTTEEQFNAGAGTASLEAASDAFISNASFLENQAQDEMPPPGDWEGQAADAAFSRLSDFSSWVQRLARAWRQLGEGAETLAEAHRQNKEAHHEIFNQYQEKWTQFVGLLNKPGGLIAEQRRLLNDLQNQLQQLQEQSDKLRQTYALQETFNPVSPVDPPGRHRGHGGGGPGSGGETGSGAGADRPLGDPEEMARRMAESLGEPQPTAAAPTGGGGGVPAGTRAGGAPAGGGVPAGAGAGMPTGVPAAVSPGGMPPLRDPSTNPGLRPAGGGGGAGGGAGGGGIGSMPLAPPVAPETVAPGPVIPTPGAAAAAPAAGVGAPMMGGMAPMHGAGAQHGQGKEKKRDPRLAPDEELYKEDRPYTEPVVGQRPRRKEAPGGKEAT</sequence>
<feature type="compositionally biased region" description="Low complexity" evidence="2">
    <location>
        <begin position="440"/>
        <end position="471"/>
    </location>
</feature>
<evidence type="ECO:0000313" key="5">
    <source>
        <dbReference type="EMBL" id="EKF25860.1"/>
    </source>
</evidence>
<feature type="region of interest" description="Disordered" evidence="2">
    <location>
        <begin position="106"/>
        <end position="140"/>
    </location>
</feature>
<evidence type="ECO:0000259" key="3">
    <source>
        <dbReference type="Pfam" id="PF18625"/>
    </source>
</evidence>
<feature type="domain" description="ESX-1 secretion-associated protein EspB PE" evidence="3">
    <location>
        <begin position="12"/>
        <end position="88"/>
    </location>
</feature>
<dbReference type="Pfam" id="PF21856">
    <property type="entry name" value="EspB_PPE"/>
    <property type="match status" value="1"/>
</dbReference>
<evidence type="ECO:0000259" key="4">
    <source>
        <dbReference type="Pfam" id="PF21856"/>
    </source>
</evidence>
<feature type="compositionally biased region" description="Basic and acidic residues" evidence="2">
    <location>
        <begin position="472"/>
        <end position="484"/>
    </location>
</feature>
<reference evidence="5 6" key="1">
    <citation type="journal article" date="2012" name="J. Bacteriol.">
        <title>Genome sequence of Mycobacterium hassiacum DSM 44199, a rare source of heat-stable mycobacterial proteins.</title>
        <authorList>
            <person name="Tiago I."/>
            <person name="Maranha A."/>
            <person name="Mendes V."/>
            <person name="Alarico S."/>
            <person name="Moynihan P.J."/>
            <person name="Clarke A.J."/>
            <person name="Macedo-Ribeiro S."/>
            <person name="Pereira P.J."/>
            <person name="Empadinhas N."/>
        </authorList>
    </citation>
    <scope>NUCLEOTIDE SEQUENCE [LARGE SCALE GENOMIC DNA]</scope>
    <source>
        <strain evidence="6">DSM 44199 / CIP 105218 / JCM 12690 / 3849</strain>
    </source>
</reference>
<feature type="region of interest" description="Disordered" evidence="2">
    <location>
        <begin position="1"/>
        <end position="40"/>
    </location>
</feature>
<dbReference type="STRING" id="1122247.GCA_000379865_03703"/>
<dbReference type="PATRIC" id="fig|1122247.3.peg.83"/>
<evidence type="ECO:0000313" key="6">
    <source>
        <dbReference type="Proteomes" id="UP000006265"/>
    </source>
</evidence>
<accession>K5BDH4</accession>